<comment type="caution">
    <text evidence="9">The sequence shown here is derived from an EMBL/GenBank/DDBJ whole genome shotgun (WGS) entry which is preliminary data.</text>
</comment>
<dbReference type="GO" id="GO:0016491">
    <property type="term" value="F:oxidoreductase activity"/>
    <property type="evidence" value="ECO:0007669"/>
    <property type="project" value="UniProtKB-KW"/>
</dbReference>
<evidence type="ECO:0000256" key="5">
    <source>
        <dbReference type="ARBA" id="ARBA00023002"/>
    </source>
</evidence>
<dbReference type="InterPro" id="IPR058240">
    <property type="entry name" value="rSAM_sf"/>
</dbReference>
<dbReference type="PROSITE" id="PS01305">
    <property type="entry name" value="MOAA_NIFB_PQQE"/>
    <property type="match status" value="1"/>
</dbReference>
<dbReference type="InterPro" id="IPR006638">
    <property type="entry name" value="Elp3/MiaA/NifB-like_rSAM"/>
</dbReference>
<dbReference type="EMBL" id="SGBD01000001">
    <property type="protein sequence ID" value="RZD15077.1"/>
    <property type="molecule type" value="Genomic_DNA"/>
</dbReference>
<dbReference type="AlphaFoldDB" id="A0A519BCW4"/>
<feature type="domain" description="Radical SAM core" evidence="8">
    <location>
        <begin position="47"/>
        <end position="267"/>
    </location>
</feature>
<dbReference type="SMART" id="SM00729">
    <property type="entry name" value="Elp3"/>
    <property type="match status" value="1"/>
</dbReference>
<dbReference type="SFLD" id="SFLDS00029">
    <property type="entry name" value="Radical_SAM"/>
    <property type="match status" value="1"/>
</dbReference>
<dbReference type="PANTHER" id="PTHR11228:SF7">
    <property type="entry name" value="PQQA PEPTIDE CYCLASE"/>
    <property type="match status" value="1"/>
</dbReference>
<dbReference type="SFLD" id="SFLDG01067">
    <property type="entry name" value="SPASM/twitch_domain_containing"/>
    <property type="match status" value="1"/>
</dbReference>
<reference evidence="9 10" key="1">
    <citation type="submission" date="2019-01" db="EMBL/GenBank/DDBJ databases">
        <title>Insights into ecological role of a new deltaproteobacterial order Candidatus Sinidesulfobacterales (Sva0485) by metagenomics and metatranscriptomics.</title>
        <authorList>
            <person name="Tan S."/>
            <person name="Liu J."/>
            <person name="Fang Y."/>
            <person name="Hedlund B.P."/>
            <person name="Lian Z.H."/>
            <person name="Huang L.Y."/>
            <person name="Li J.T."/>
            <person name="Huang L.N."/>
            <person name="Li W.J."/>
            <person name="Jiang H.C."/>
            <person name="Dong H.L."/>
            <person name="Shu W.S."/>
        </authorList>
    </citation>
    <scope>NUCLEOTIDE SEQUENCE [LARGE SCALE GENOMIC DNA]</scope>
    <source>
        <strain evidence="9">AP3</strain>
    </source>
</reference>
<dbReference type="Gene3D" id="3.20.20.70">
    <property type="entry name" value="Aldolase class I"/>
    <property type="match status" value="1"/>
</dbReference>
<evidence type="ECO:0000313" key="10">
    <source>
        <dbReference type="Proteomes" id="UP000320813"/>
    </source>
</evidence>
<keyword evidence="4" id="KW-0479">Metal-binding</keyword>
<dbReference type="InterPro" id="IPR000385">
    <property type="entry name" value="MoaA_NifB_PqqE_Fe-S-bd_CS"/>
</dbReference>
<dbReference type="InterPro" id="IPR007197">
    <property type="entry name" value="rSAM"/>
</dbReference>
<dbReference type="SUPFAM" id="SSF102114">
    <property type="entry name" value="Radical SAM enzymes"/>
    <property type="match status" value="1"/>
</dbReference>
<protein>
    <submittedName>
        <fullName evidence="9">Radical SAM protein</fullName>
    </submittedName>
</protein>
<evidence type="ECO:0000256" key="7">
    <source>
        <dbReference type="ARBA" id="ARBA00023014"/>
    </source>
</evidence>
<evidence type="ECO:0000313" key="9">
    <source>
        <dbReference type="EMBL" id="RZD15077.1"/>
    </source>
</evidence>
<dbReference type="Pfam" id="PF04055">
    <property type="entry name" value="Radical_SAM"/>
    <property type="match status" value="1"/>
</dbReference>
<dbReference type="InterPro" id="IPR013785">
    <property type="entry name" value="Aldolase_TIM"/>
</dbReference>
<dbReference type="PROSITE" id="PS51918">
    <property type="entry name" value="RADICAL_SAM"/>
    <property type="match status" value="1"/>
</dbReference>
<dbReference type="InterPro" id="IPR050377">
    <property type="entry name" value="Radical_SAM_PqqE_MftC-like"/>
</dbReference>
<evidence type="ECO:0000256" key="3">
    <source>
        <dbReference type="ARBA" id="ARBA00022691"/>
    </source>
</evidence>
<dbReference type="SFLD" id="SFLDG01386">
    <property type="entry name" value="main_SPASM_domain-containing"/>
    <property type="match status" value="1"/>
</dbReference>
<sequence length="355" mass="40685">MFQVNIDGEKREKIIILFRIRKGLYGKWTKKLLTSLSVMNKQNNLDLRSPLLLVIEITDRCNLNCKYCYDRFGYNKRENCDISLEDFSLIVEEANEIGIFDINLSGGEPFIHKDILKFIEIIKSAKLGISIVSNGTFIGKEIAKSLFELEIIPFIQISFDGHTPDIHNKTRQLYNETYRGFMNLVEEAGNKELSPSIGIVINKYNFLDISEAIDFFSKFTSRFHLMNVMGHPEIELSAIERDIFSAEIIPQIKDIAISKSIAVSNFNDKNPTITNFQARDSHIDCLAGFTTLVLSPNKEVFPCDIARYSLSEWNGKGSLLKIFNNSKKLWRNMTKPWCLSDLCAYSSDCDEHLLF</sequence>
<evidence type="ECO:0000256" key="4">
    <source>
        <dbReference type="ARBA" id="ARBA00022723"/>
    </source>
</evidence>
<dbReference type="GO" id="GO:0046872">
    <property type="term" value="F:metal ion binding"/>
    <property type="evidence" value="ECO:0007669"/>
    <property type="project" value="UniProtKB-KW"/>
</dbReference>
<evidence type="ECO:0000259" key="8">
    <source>
        <dbReference type="PROSITE" id="PS51918"/>
    </source>
</evidence>
<evidence type="ECO:0000256" key="2">
    <source>
        <dbReference type="ARBA" id="ARBA00022485"/>
    </source>
</evidence>
<dbReference type="PANTHER" id="PTHR11228">
    <property type="entry name" value="RADICAL SAM DOMAIN PROTEIN"/>
    <property type="match status" value="1"/>
</dbReference>
<dbReference type="Proteomes" id="UP000320813">
    <property type="component" value="Unassembled WGS sequence"/>
</dbReference>
<evidence type="ECO:0000256" key="1">
    <source>
        <dbReference type="ARBA" id="ARBA00001966"/>
    </source>
</evidence>
<gene>
    <name evidence="9" type="ORF">EVJ47_02045</name>
</gene>
<keyword evidence="6" id="KW-0408">Iron</keyword>
<accession>A0A519BCW4</accession>
<evidence type="ECO:0000256" key="6">
    <source>
        <dbReference type="ARBA" id="ARBA00023004"/>
    </source>
</evidence>
<dbReference type="GO" id="GO:0032324">
    <property type="term" value="P:molybdopterin cofactor biosynthetic process"/>
    <property type="evidence" value="ECO:0007669"/>
    <property type="project" value="UniProtKB-ARBA"/>
</dbReference>
<keyword evidence="3" id="KW-0949">S-adenosyl-L-methionine</keyword>
<comment type="cofactor">
    <cofactor evidence="1">
        <name>[4Fe-4S] cluster</name>
        <dbReference type="ChEBI" id="CHEBI:49883"/>
    </cofactor>
</comment>
<proteinExistence type="predicted"/>
<dbReference type="GO" id="GO:0051539">
    <property type="term" value="F:4 iron, 4 sulfur cluster binding"/>
    <property type="evidence" value="ECO:0007669"/>
    <property type="project" value="UniProtKB-KW"/>
</dbReference>
<keyword evidence="2" id="KW-0004">4Fe-4S</keyword>
<keyword evidence="7" id="KW-0411">Iron-sulfur</keyword>
<organism evidence="9 10">
    <name type="scientific">Candidatus Acidulodesulfobacterium ferriphilum</name>
    <dbReference type="NCBI Taxonomy" id="2597223"/>
    <lineage>
        <taxon>Bacteria</taxon>
        <taxon>Deltaproteobacteria</taxon>
        <taxon>Candidatus Acidulodesulfobacterales</taxon>
        <taxon>Candidatus Acidulodesulfobacterium</taxon>
    </lineage>
</organism>
<name>A0A519BCW4_9DELT</name>
<dbReference type="CDD" id="cd01335">
    <property type="entry name" value="Radical_SAM"/>
    <property type="match status" value="1"/>
</dbReference>
<keyword evidence="5" id="KW-0560">Oxidoreductase</keyword>